<protein>
    <recommendedName>
        <fullName evidence="3">Ankyrin repeat domain-containing protein</fullName>
    </recommendedName>
</protein>
<proteinExistence type="predicted"/>
<dbReference type="Proteomes" id="UP000612055">
    <property type="component" value="Unassembled WGS sequence"/>
</dbReference>
<evidence type="ECO:0000313" key="1">
    <source>
        <dbReference type="EMBL" id="KAG2487272.1"/>
    </source>
</evidence>
<gene>
    <name evidence="1" type="ORF">HYH03_014113</name>
</gene>
<dbReference type="GO" id="GO:0005783">
    <property type="term" value="C:endoplasmic reticulum"/>
    <property type="evidence" value="ECO:0007669"/>
    <property type="project" value="TreeGrafter"/>
</dbReference>
<organism evidence="1 2">
    <name type="scientific">Edaphochlamys debaryana</name>
    <dbReference type="NCBI Taxonomy" id="47281"/>
    <lineage>
        <taxon>Eukaryota</taxon>
        <taxon>Viridiplantae</taxon>
        <taxon>Chlorophyta</taxon>
        <taxon>core chlorophytes</taxon>
        <taxon>Chlorophyceae</taxon>
        <taxon>CS clade</taxon>
        <taxon>Chlamydomonadales</taxon>
        <taxon>Chlamydomonadales incertae sedis</taxon>
        <taxon>Edaphochlamys</taxon>
    </lineage>
</organism>
<accession>A0A836BSM3</accession>
<dbReference type="GO" id="GO:0004620">
    <property type="term" value="F:phospholipase activity"/>
    <property type="evidence" value="ECO:0007669"/>
    <property type="project" value="TreeGrafter"/>
</dbReference>
<name>A0A836BSM3_9CHLO</name>
<dbReference type="EMBL" id="JAEHOE010000099">
    <property type="protein sequence ID" value="KAG2487272.1"/>
    <property type="molecule type" value="Genomic_DNA"/>
</dbReference>
<dbReference type="GO" id="GO:0030149">
    <property type="term" value="P:sphingolipid catabolic process"/>
    <property type="evidence" value="ECO:0007669"/>
    <property type="project" value="TreeGrafter"/>
</dbReference>
<dbReference type="SUPFAM" id="SSF48403">
    <property type="entry name" value="Ankyrin repeat"/>
    <property type="match status" value="1"/>
</dbReference>
<keyword evidence="2" id="KW-1185">Reference proteome</keyword>
<dbReference type="GO" id="GO:0046513">
    <property type="term" value="P:ceramide biosynthetic process"/>
    <property type="evidence" value="ECO:0007669"/>
    <property type="project" value="TreeGrafter"/>
</dbReference>
<dbReference type="PANTHER" id="PTHR12393">
    <property type="entry name" value="SPHINGOMYELIN PHOSPHODIESTERASE RELATED"/>
    <property type="match status" value="1"/>
</dbReference>
<dbReference type="AlphaFoldDB" id="A0A836BSM3"/>
<evidence type="ECO:0008006" key="3">
    <source>
        <dbReference type="Google" id="ProtNLM"/>
    </source>
</evidence>
<dbReference type="GO" id="GO:0071944">
    <property type="term" value="C:cell periphery"/>
    <property type="evidence" value="ECO:0007669"/>
    <property type="project" value="TreeGrafter"/>
</dbReference>
<dbReference type="InterPro" id="IPR036770">
    <property type="entry name" value="Ankyrin_rpt-contain_sf"/>
</dbReference>
<reference evidence="1" key="1">
    <citation type="journal article" date="2020" name="bioRxiv">
        <title>Comparative genomics of Chlamydomonas.</title>
        <authorList>
            <person name="Craig R.J."/>
            <person name="Hasan A.R."/>
            <person name="Ness R.W."/>
            <person name="Keightley P.D."/>
        </authorList>
    </citation>
    <scope>NUCLEOTIDE SEQUENCE</scope>
    <source>
        <strain evidence="1">CCAP 11/70</strain>
    </source>
</reference>
<dbReference type="PANTHER" id="PTHR12393:SF6">
    <property type="entry name" value="SPHINGOMYELIN PHOSPHODIESTERASE 2"/>
    <property type="match status" value="1"/>
</dbReference>
<dbReference type="GO" id="GO:0016020">
    <property type="term" value="C:membrane"/>
    <property type="evidence" value="ECO:0007669"/>
    <property type="project" value="TreeGrafter"/>
</dbReference>
<dbReference type="Gene3D" id="1.25.40.20">
    <property type="entry name" value="Ankyrin repeat-containing domain"/>
    <property type="match status" value="1"/>
</dbReference>
<evidence type="ECO:0000313" key="2">
    <source>
        <dbReference type="Proteomes" id="UP000612055"/>
    </source>
</evidence>
<sequence length="494" mass="52057">MDAGRGRAAPFHVWTPTIVTSIALHLPAQEVGNLRFVDQAASVTLQERIHVFVDRPLSRPSFLTGADSFVAQWSAPSACKPLTLAQKRQLLALGAIGTVATLDVACRATGLQPSAEDLEAAAGAGAIDCCRKIYGALQRALTHDRTEALKAALYAAARGGQREACEWCLARIAASLRGPEACVAAAGAARGGHERLASWLLERAEGNGPSRFSYTQGLDFWLAGCSLELCRPGVDGAAARRGHLICLSALEGCSLDGVERLLQQAQGGPPGPKAFAMGDAVDRAVSSPTPDWEAKVRWALAQGGRLRATSYTAVVANVHDPKELLKRLSYLEDHGCRPDSYALDTAVAAGKLAAVEWLIGCHGSGAARVRPSALCCRESMHAAAKAGHLDVLKALHSAGCVLPPHELAQAAASGGRLEVLQWAWAALGEEEKAKTAPVFAAAAGADRNNVEAMRWLVAQGCCLSEKAWAAAEDSGCEPALELLEELRCPKPQQR</sequence>
<dbReference type="OrthoDB" id="545688at2759"/>
<comment type="caution">
    <text evidence="1">The sequence shown here is derived from an EMBL/GenBank/DDBJ whole genome shotgun (WGS) entry which is preliminary data.</text>
</comment>